<name>A0A0W0YVV7_9GAMM</name>
<protein>
    <submittedName>
        <fullName evidence="2">Neurogenic locus notch like protein</fullName>
    </submittedName>
</protein>
<sequence length="108" mass="11603">MLSLKRIILTGMLSLSISPVFADACCNKMGGVNYCDSSAGRLVCNNGFYSTCYCTRHAVMDLQLLRGCCMWHGGVLPETTIGGLIVCNDGSISEECSLVNPQQSIASW</sequence>
<evidence type="ECO:0000256" key="1">
    <source>
        <dbReference type="SAM" id="SignalP"/>
    </source>
</evidence>
<dbReference type="EMBL" id="LNYW01000043">
    <property type="protein sequence ID" value="KTD60782.1"/>
    <property type="molecule type" value="Genomic_DNA"/>
</dbReference>
<dbReference type="STRING" id="1122169.Lsha_1499"/>
<dbReference type="OrthoDB" id="5645084at2"/>
<dbReference type="PATRIC" id="fig|1122169.6.peg.1725"/>
<feature type="chain" id="PRO_5006918083" evidence="1">
    <location>
        <begin position="23"/>
        <end position="108"/>
    </location>
</feature>
<comment type="caution">
    <text evidence="2">The sequence shown here is derived from an EMBL/GenBank/DDBJ whole genome shotgun (WGS) entry which is preliminary data.</text>
</comment>
<organism evidence="2 3">
    <name type="scientific">Legionella shakespearei DSM 23087</name>
    <dbReference type="NCBI Taxonomy" id="1122169"/>
    <lineage>
        <taxon>Bacteria</taxon>
        <taxon>Pseudomonadati</taxon>
        <taxon>Pseudomonadota</taxon>
        <taxon>Gammaproteobacteria</taxon>
        <taxon>Legionellales</taxon>
        <taxon>Legionellaceae</taxon>
        <taxon>Legionella</taxon>
    </lineage>
</organism>
<reference evidence="2 3" key="1">
    <citation type="submission" date="2015-11" db="EMBL/GenBank/DDBJ databases">
        <title>Genomic analysis of 38 Legionella species identifies large and diverse effector repertoires.</title>
        <authorList>
            <person name="Burstein D."/>
            <person name="Amaro F."/>
            <person name="Zusman T."/>
            <person name="Lifshitz Z."/>
            <person name="Cohen O."/>
            <person name="Gilbert J.A."/>
            <person name="Pupko T."/>
            <person name="Shuman H.A."/>
            <person name="Segal G."/>
        </authorList>
    </citation>
    <scope>NUCLEOTIDE SEQUENCE [LARGE SCALE GENOMIC DNA]</scope>
    <source>
        <strain evidence="2 3">ATCC 49655</strain>
    </source>
</reference>
<dbReference type="AlphaFoldDB" id="A0A0W0YVV7"/>
<dbReference type="Proteomes" id="UP000054600">
    <property type="component" value="Unassembled WGS sequence"/>
</dbReference>
<accession>A0A0W0YVV7</accession>
<evidence type="ECO:0000313" key="2">
    <source>
        <dbReference type="EMBL" id="KTD60782.1"/>
    </source>
</evidence>
<proteinExistence type="predicted"/>
<keyword evidence="3" id="KW-1185">Reference proteome</keyword>
<gene>
    <name evidence="2" type="ORF">Lsha_1499</name>
</gene>
<evidence type="ECO:0000313" key="3">
    <source>
        <dbReference type="Proteomes" id="UP000054600"/>
    </source>
</evidence>
<feature type="signal peptide" evidence="1">
    <location>
        <begin position="1"/>
        <end position="22"/>
    </location>
</feature>
<keyword evidence="1" id="KW-0732">Signal</keyword>
<dbReference type="RefSeq" id="WP_018577546.1">
    <property type="nucleotide sequence ID" value="NZ_KB892404.1"/>
</dbReference>